<gene>
    <name evidence="2" type="ORF">L1F33_06315</name>
</gene>
<keyword evidence="3" id="KW-1185">Reference proteome</keyword>
<dbReference type="Pfam" id="PF18557">
    <property type="entry name" value="NepR"/>
    <property type="match status" value="1"/>
</dbReference>
<dbReference type="Proteomes" id="UP001065265">
    <property type="component" value="Chromosome"/>
</dbReference>
<evidence type="ECO:0000259" key="1">
    <source>
        <dbReference type="Pfam" id="PF18557"/>
    </source>
</evidence>
<protein>
    <recommendedName>
        <fullName evidence="1">Anti-sigma factor NepR domain-containing protein</fullName>
    </recommendedName>
</protein>
<evidence type="ECO:0000313" key="2">
    <source>
        <dbReference type="EMBL" id="UVI40549.1"/>
    </source>
</evidence>
<accession>A0ABY5T6H3</accession>
<dbReference type="InterPro" id="IPR041649">
    <property type="entry name" value="NepR"/>
</dbReference>
<name>A0ABY5T6H3_9SPHN</name>
<proteinExistence type="predicted"/>
<feature type="domain" description="Anti-sigma factor NepR" evidence="1">
    <location>
        <begin position="42"/>
        <end position="75"/>
    </location>
</feature>
<dbReference type="EMBL" id="CP092471">
    <property type="protein sequence ID" value="UVI40549.1"/>
    <property type="molecule type" value="Genomic_DNA"/>
</dbReference>
<organism evidence="2 3">
    <name type="scientific">Qipengyuania spongiae</name>
    <dbReference type="NCBI Taxonomy" id="2909673"/>
    <lineage>
        <taxon>Bacteria</taxon>
        <taxon>Pseudomonadati</taxon>
        <taxon>Pseudomonadota</taxon>
        <taxon>Alphaproteobacteria</taxon>
        <taxon>Sphingomonadales</taxon>
        <taxon>Erythrobacteraceae</taxon>
        <taxon>Qipengyuania</taxon>
    </lineage>
</organism>
<evidence type="ECO:0000313" key="3">
    <source>
        <dbReference type="Proteomes" id="UP001065265"/>
    </source>
</evidence>
<dbReference type="RefSeq" id="WP_265560946.1">
    <property type="nucleotide sequence ID" value="NZ_CP092471.1"/>
</dbReference>
<sequence length="77" mass="8681">MLIAGLSWLGRAILHMTLDRKKQGGLQKDKPLGGVKDRRNEPGWANGLKQFYNSVVDEDLPDSFRDLLSQLDKDEKG</sequence>
<reference evidence="2" key="1">
    <citation type="submission" date="2022-02" db="EMBL/GenBank/DDBJ databases">
        <title>Qipengyuania spongiae sp. nov., isolated from marine sponge.</title>
        <authorList>
            <person name="Li Z."/>
            <person name="Zhang M."/>
        </authorList>
    </citation>
    <scope>NUCLEOTIDE SEQUENCE</scope>
    <source>
        <strain evidence="2">PHS-Z21</strain>
    </source>
</reference>